<sequence length="186" mass="20092">MQCRVPGQLGASQKQLGPFDNGSHQSGYAASTPGRTAKDDQSNFASCQYVTPRNIYSHSSCKLAEGLAAFPNQHLSTNIPQPNSNIDVRGLTENYKPLSMGFPSEFSIVADTALWPVVWSSSSQKSVVPSPSLVSGSGSMGIGRVGCGVSALWFIMIREENEELVLDELTAVKGILNRSRWPLECR</sequence>
<name>A0A8E5MEC7_USTVR</name>
<dbReference type="GeneID" id="66062167"/>
<gene>
    <name evidence="2" type="ORF">UV8b_01389</name>
</gene>
<dbReference type="EMBL" id="CP072753">
    <property type="protein sequence ID" value="QUC17148.1"/>
    <property type="molecule type" value="Genomic_DNA"/>
</dbReference>
<evidence type="ECO:0000313" key="2">
    <source>
        <dbReference type="EMBL" id="QUC17148.1"/>
    </source>
</evidence>
<accession>A0A8E5MEC7</accession>
<reference evidence="2" key="1">
    <citation type="submission" date="2020-03" db="EMBL/GenBank/DDBJ databases">
        <title>A mixture of massive structural variations and highly conserved coding sequences in Ustilaginoidea virens genome.</title>
        <authorList>
            <person name="Zhang K."/>
            <person name="Zhao Z."/>
            <person name="Zhang Z."/>
            <person name="Li Y."/>
            <person name="Hsiang T."/>
            <person name="Sun W."/>
        </authorList>
    </citation>
    <scope>NUCLEOTIDE SEQUENCE</scope>
    <source>
        <strain evidence="2">UV-8b</strain>
    </source>
</reference>
<dbReference type="AlphaFoldDB" id="A0A8E5MEC7"/>
<evidence type="ECO:0000313" key="3">
    <source>
        <dbReference type="Proteomes" id="UP000027002"/>
    </source>
</evidence>
<keyword evidence="3" id="KW-1185">Reference proteome</keyword>
<dbReference type="Proteomes" id="UP000027002">
    <property type="component" value="Chromosome 1"/>
</dbReference>
<dbReference type="KEGG" id="uvi:66062167"/>
<dbReference type="RefSeq" id="XP_042994821.1">
    <property type="nucleotide sequence ID" value="XM_043138887.1"/>
</dbReference>
<organism evidence="2 3">
    <name type="scientific">Ustilaginoidea virens</name>
    <name type="common">Rice false smut fungus</name>
    <name type="synonym">Villosiclava virens</name>
    <dbReference type="NCBI Taxonomy" id="1159556"/>
    <lineage>
        <taxon>Eukaryota</taxon>
        <taxon>Fungi</taxon>
        <taxon>Dikarya</taxon>
        <taxon>Ascomycota</taxon>
        <taxon>Pezizomycotina</taxon>
        <taxon>Sordariomycetes</taxon>
        <taxon>Hypocreomycetidae</taxon>
        <taxon>Hypocreales</taxon>
        <taxon>Clavicipitaceae</taxon>
        <taxon>Ustilaginoidea</taxon>
    </lineage>
</organism>
<feature type="region of interest" description="Disordered" evidence="1">
    <location>
        <begin position="1"/>
        <end position="40"/>
    </location>
</feature>
<proteinExistence type="predicted"/>
<protein>
    <submittedName>
        <fullName evidence="2">Uncharacterized protein</fullName>
    </submittedName>
</protein>
<evidence type="ECO:0000256" key="1">
    <source>
        <dbReference type="SAM" id="MobiDB-lite"/>
    </source>
</evidence>